<evidence type="ECO:0000256" key="6">
    <source>
        <dbReference type="ARBA" id="ARBA00022701"/>
    </source>
</evidence>
<comment type="subcellular location">
    <subcellularLocation>
        <location evidence="1">Cytoplasm</location>
        <location evidence="1">Cytoskeleton</location>
        <location evidence="1">Microtubule organizing center</location>
        <location evidence="1">Centrosome</location>
        <location evidence="1">Centriole</location>
    </subcellularLocation>
    <subcellularLocation>
        <location evidence="2">Nucleus</location>
    </subcellularLocation>
</comment>
<feature type="compositionally biased region" description="Polar residues" evidence="10">
    <location>
        <begin position="328"/>
        <end position="347"/>
    </location>
</feature>
<feature type="compositionally biased region" description="Pro residues" evidence="10">
    <location>
        <begin position="34"/>
        <end position="47"/>
    </location>
</feature>
<evidence type="ECO:0000256" key="2">
    <source>
        <dbReference type="ARBA" id="ARBA00004123"/>
    </source>
</evidence>
<keyword evidence="6" id="KW-0493">Microtubule</keyword>
<keyword evidence="8" id="KW-0539">Nucleus</keyword>
<feature type="compositionally biased region" description="Basic and acidic residues" evidence="10">
    <location>
        <begin position="534"/>
        <end position="546"/>
    </location>
</feature>
<feature type="compositionally biased region" description="Low complexity" evidence="10">
    <location>
        <begin position="669"/>
        <end position="688"/>
    </location>
</feature>
<evidence type="ECO:0000256" key="8">
    <source>
        <dbReference type="ARBA" id="ARBA00023242"/>
    </source>
</evidence>
<gene>
    <name evidence="11" type="ORF">XYLVIOL_LOCUS7793</name>
</gene>
<comment type="caution">
    <text evidence="11">The sequence shown here is derived from an EMBL/GenBank/DDBJ whole genome shotgun (WGS) entry which is preliminary data.</text>
</comment>
<dbReference type="InterPro" id="IPR029136">
    <property type="entry name" value="MDM1"/>
</dbReference>
<accession>A0ABP1NZJ4</accession>
<protein>
    <recommendedName>
        <fullName evidence="4">Nuclear protein MDM1</fullName>
    </recommendedName>
</protein>
<feature type="compositionally biased region" description="Polar residues" evidence="10">
    <location>
        <begin position="574"/>
        <end position="594"/>
    </location>
</feature>
<evidence type="ECO:0000256" key="7">
    <source>
        <dbReference type="ARBA" id="ARBA00023212"/>
    </source>
</evidence>
<sequence length="761" mass="81818">MPIDKQLHSEYRSTYTWHEYTGPHQEHTVVRRAPQPPPTSRPTLEPPLPRRKKCPELAYKTHEFITAADGGGIDAVDSNVVADKVREVTAQSGLPPSQLSKAISRISTEYRLQFAWPRRPQLTNGETVAPGVAAAGLPAGTTGPPRKSLSMGALKQGIAPTGPAPVHKKRPGDVDHKRDGMQASELEPLVGGTGTDTIDGVVPEGDEREEDMSDLKITFRSVTKEEKEKENTRKVAPVTTTITMPAAGRPSSVQARPIYGILQDDSKADTERAIARARKDFLIRHHLDRTTGVGDGALLPSPTREKLEPVIPRRREDTKEHREEIQPKTKSSPKNSPRTGRSQSLGPTVTERRSPKRQPPRAPSVTKDAKEKEKEPKDKEKEQREKGGEPERHPRPITGPGHVRWSIREPSTVSSTGCSSTSVPPLPPPPSGPGPTPFYRRSPQVHRKLTAEPQINGDVTGGDSSVASTPPSQTQPPVPATAASPWIDDEPVVKSPPEPTRVKSPEQMIMRSPEPVNWTVPLDTGKTFTVTQNVREEPLTRPHSEAKSWAPSSVPSAPQSAPPELAAQHKSQHSQHSGYKSPESESVSIGSFSGLNGHKDMDSERDSPLPTNVQGGSTPPQADKESGGAEEESKEQPKPAEPSIKPVAGTNLRCLDDPGFEYDRKKEGTQPTTTATMTTPSSSTTPQPGYRILEAESPQGGTTGGGGGTGGSGGGSGGGYHVLEAPTVVPGTAQRSAASEVLEKARNRFDKFWGKGSGSEN</sequence>
<evidence type="ECO:0000256" key="3">
    <source>
        <dbReference type="ARBA" id="ARBA00010494"/>
    </source>
</evidence>
<proteinExistence type="inferred from homology"/>
<comment type="similarity">
    <text evidence="3">Belongs to the MDM1 family.</text>
</comment>
<dbReference type="PANTHER" id="PTHR32078">
    <property type="entry name" value="NUCLEAR PROTEIN MDM1"/>
    <property type="match status" value="1"/>
</dbReference>
<feature type="compositionally biased region" description="Basic and acidic residues" evidence="10">
    <location>
        <begin position="367"/>
        <end position="394"/>
    </location>
</feature>
<feature type="region of interest" description="Disordered" evidence="10">
    <location>
        <begin position="157"/>
        <end position="234"/>
    </location>
</feature>
<evidence type="ECO:0000256" key="1">
    <source>
        <dbReference type="ARBA" id="ARBA00004114"/>
    </source>
</evidence>
<dbReference type="PANTHER" id="PTHR32078:SF1">
    <property type="entry name" value="NUCLEAR PROTEIN MDM1"/>
    <property type="match status" value="1"/>
</dbReference>
<feature type="compositionally biased region" description="Low complexity" evidence="10">
    <location>
        <begin position="547"/>
        <end position="563"/>
    </location>
</feature>
<dbReference type="Proteomes" id="UP001642520">
    <property type="component" value="Unassembled WGS sequence"/>
</dbReference>
<evidence type="ECO:0000256" key="5">
    <source>
        <dbReference type="ARBA" id="ARBA00022490"/>
    </source>
</evidence>
<feature type="region of interest" description="Disordered" evidence="10">
    <location>
        <begin position="282"/>
        <end position="724"/>
    </location>
</feature>
<feature type="compositionally biased region" description="Polar residues" evidence="10">
    <location>
        <begin position="609"/>
        <end position="620"/>
    </location>
</feature>
<dbReference type="EMBL" id="CAXAJV020001294">
    <property type="protein sequence ID" value="CAL7946460.1"/>
    <property type="molecule type" value="Genomic_DNA"/>
</dbReference>
<keyword evidence="7" id="KW-0206">Cytoskeleton</keyword>
<comment type="function">
    <text evidence="9">Microtubule-binding protein that negatively regulates centriole duplication. Binds to and stabilizes microtubules.</text>
</comment>
<feature type="compositionally biased region" description="Low complexity" evidence="10">
    <location>
        <begin position="410"/>
        <end position="423"/>
    </location>
</feature>
<feature type="region of interest" description="Disordered" evidence="10">
    <location>
        <begin position="21"/>
        <end position="53"/>
    </location>
</feature>
<evidence type="ECO:0000313" key="11">
    <source>
        <dbReference type="EMBL" id="CAL7946460.1"/>
    </source>
</evidence>
<evidence type="ECO:0000256" key="4">
    <source>
        <dbReference type="ARBA" id="ARBA00013508"/>
    </source>
</evidence>
<evidence type="ECO:0000313" key="12">
    <source>
        <dbReference type="Proteomes" id="UP001642520"/>
    </source>
</evidence>
<feature type="compositionally biased region" description="Basic and acidic residues" evidence="10">
    <location>
        <begin position="303"/>
        <end position="327"/>
    </location>
</feature>
<feature type="compositionally biased region" description="Basic and acidic residues" evidence="10">
    <location>
        <begin position="597"/>
        <end position="607"/>
    </location>
</feature>
<evidence type="ECO:0000256" key="9">
    <source>
        <dbReference type="ARBA" id="ARBA00045771"/>
    </source>
</evidence>
<reference evidence="11 12" key="1">
    <citation type="submission" date="2024-08" db="EMBL/GenBank/DDBJ databases">
        <authorList>
            <person name="Will J Nash"/>
            <person name="Angela Man"/>
            <person name="Seanna McTaggart"/>
            <person name="Kendall Baker"/>
            <person name="Tom Barker"/>
            <person name="Leah Catchpole"/>
            <person name="Alex Durrant"/>
            <person name="Karim Gharbi"/>
            <person name="Naomi Irish"/>
            <person name="Gemy Kaithakottil"/>
            <person name="Debby Ku"/>
            <person name="Aaliyah Providence"/>
            <person name="Felix Shaw"/>
            <person name="David Swarbreck"/>
            <person name="Chris Watkins"/>
            <person name="Ann M. McCartney"/>
            <person name="Giulio Formenti"/>
            <person name="Alice Mouton"/>
            <person name="Noel Vella"/>
            <person name="Bjorn M von Reumont"/>
            <person name="Adriana Vella"/>
            <person name="Wilfried Haerty"/>
        </authorList>
    </citation>
    <scope>NUCLEOTIDE SEQUENCE [LARGE SCALE GENOMIC DNA]</scope>
</reference>
<feature type="compositionally biased region" description="Gly residues" evidence="10">
    <location>
        <begin position="701"/>
        <end position="720"/>
    </location>
</feature>
<feature type="compositionally biased region" description="Basic and acidic residues" evidence="10">
    <location>
        <begin position="222"/>
        <end position="233"/>
    </location>
</feature>
<keyword evidence="12" id="KW-1185">Reference proteome</keyword>
<evidence type="ECO:0000256" key="10">
    <source>
        <dbReference type="SAM" id="MobiDB-lite"/>
    </source>
</evidence>
<keyword evidence="5" id="KW-0963">Cytoplasm</keyword>
<name>A0ABP1NZJ4_XYLVO</name>
<organism evidence="11 12">
    <name type="scientific">Xylocopa violacea</name>
    <name type="common">Violet carpenter bee</name>
    <name type="synonym">Apis violacea</name>
    <dbReference type="NCBI Taxonomy" id="135666"/>
    <lineage>
        <taxon>Eukaryota</taxon>
        <taxon>Metazoa</taxon>
        <taxon>Ecdysozoa</taxon>
        <taxon>Arthropoda</taxon>
        <taxon>Hexapoda</taxon>
        <taxon>Insecta</taxon>
        <taxon>Pterygota</taxon>
        <taxon>Neoptera</taxon>
        <taxon>Endopterygota</taxon>
        <taxon>Hymenoptera</taxon>
        <taxon>Apocrita</taxon>
        <taxon>Aculeata</taxon>
        <taxon>Apoidea</taxon>
        <taxon>Anthophila</taxon>
        <taxon>Apidae</taxon>
        <taxon>Xylocopa</taxon>
        <taxon>Xylocopa</taxon>
    </lineage>
</organism>
<feature type="compositionally biased region" description="Pro residues" evidence="10">
    <location>
        <begin position="424"/>
        <end position="436"/>
    </location>
</feature>
<feature type="compositionally biased region" description="Basic and acidic residues" evidence="10">
    <location>
        <begin position="171"/>
        <end position="180"/>
    </location>
</feature>